<dbReference type="AlphaFoldDB" id="E1QQ99"/>
<dbReference type="HOGENOM" id="CLU_130314_0_0_2"/>
<dbReference type="GeneID" id="9753171"/>
<organism evidence="2 3">
    <name type="scientific">Vulcanisaeta distributa (strain DSM 14429 / JCM 11212 / NBRC 100878 / IC-017)</name>
    <dbReference type="NCBI Taxonomy" id="572478"/>
    <lineage>
        <taxon>Archaea</taxon>
        <taxon>Thermoproteota</taxon>
        <taxon>Thermoprotei</taxon>
        <taxon>Thermoproteales</taxon>
        <taxon>Thermoproteaceae</taxon>
        <taxon>Vulcanisaeta</taxon>
    </lineage>
</organism>
<sequence>MSGISEMALAATDLVYIVGGAMLITVGGVNMNIGKKNEPRDLGIVFISGGIMLLIGTLFDVLAGNALAAAATAVFDALLWMIGIAATIGKSNLFAMNHVLLYSGIYFLFVAALAGLTGQILLALALFFLALQVLTAAIAGYRASARLHWTSGLLAIIDGALFLILGAVVSLGIPPPLGVIPP</sequence>
<gene>
    <name evidence="2" type="ordered locus">Vdis_2218</name>
</gene>
<evidence type="ECO:0000313" key="3">
    <source>
        <dbReference type="Proteomes" id="UP000006681"/>
    </source>
</evidence>
<evidence type="ECO:0000313" key="2">
    <source>
        <dbReference type="EMBL" id="ADN51586.1"/>
    </source>
</evidence>
<keyword evidence="3" id="KW-1185">Reference proteome</keyword>
<feature type="transmembrane region" description="Helical" evidence="1">
    <location>
        <begin position="120"/>
        <end position="141"/>
    </location>
</feature>
<reference evidence="2 3" key="1">
    <citation type="journal article" date="2010" name="Stand. Genomic Sci.">
        <title>Complete genome sequence of Vulcanisaeta distributa type strain (IC-017).</title>
        <authorList>
            <person name="Mavromatis K."/>
            <person name="Sikorski J."/>
            <person name="Pabst E."/>
            <person name="Teshima H."/>
            <person name="Lapidus A."/>
            <person name="Lucas S."/>
            <person name="Nolan M."/>
            <person name="Glavina Del Rio T."/>
            <person name="Cheng J.F."/>
            <person name="Bruce D."/>
            <person name="Goodwin L."/>
            <person name="Pitluck S."/>
            <person name="Liolios K."/>
            <person name="Ivanova N."/>
            <person name="Mikhailova N."/>
            <person name="Pati A."/>
            <person name="Chen A."/>
            <person name="Palaniappan K."/>
            <person name="Land M."/>
            <person name="Hauser L."/>
            <person name="Chang Y.J."/>
            <person name="Jeffries C.D."/>
            <person name="Rohde M."/>
            <person name="Spring S."/>
            <person name="Goker M."/>
            <person name="Wirth R."/>
            <person name="Woyke T."/>
            <person name="Bristow J."/>
            <person name="Eisen J.A."/>
            <person name="Markowitz V."/>
            <person name="Hugenholtz P."/>
            <person name="Klenk H.P."/>
            <person name="Kyrpides N.C."/>
        </authorList>
    </citation>
    <scope>NUCLEOTIDE SEQUENCE [LARGE SCALE GENOMIC DNA]</scope>
    <source>
        <strain evidence="3">DSM 14429 / JCM 11212 / NBRC 100878 / IC-017</strain>
    </source>
</reference>
<name>E1QQ99_VULDI</name>
<feature type="transmembrane region" description="Helical" evidence="1">
    <location>
        <begin position="42"/>
        <end position="59"/>
    </location>
</feature>
<keyword evidence="1" id="KW-0812">Transmembrane</keyword>
<evidence type="ECO:0000256" key="1">
    <source>
        <dbReference type="SAM" id="Phobius"/>
    </source>
</evidence>
<feature type="transmembrane region" description="Helical" evidence="1">
    <location>
        <begin position="65"/>
        <end position="86"/>
    </location>
</feature>
<accession>E1QQ99</accession>
<feature type="transmembrane region" description="Helical" evidence="1">
    <location>
        <begin position="93"/>
        <end position="114"/>
    </location>
</feature>
<reference evidence="3" key="2">
    <citation type="journal article" date="2010" name="Stand. Genomic Sci.">
        <title>Complete genome sequence of Vulcanisaeta distributa type strain (IC-017T).</title>
        <authorList>
            <person name="Mavromatis K."/>
            <person name="Sikorski J."/>
            <person name="Pabst E."/>
            <person name="Teshima H."/>
            <person name="Lapidus A."/>
            <person name="Lucas S."/>
            <person name="Nolan M."/>
            <person name="Glavina Del Rio T."/>
            <person name="Cheng J."/>
            <person name="Bruce D."/>
            <person name="Goodwin L."/>
            <person name="Pitluck S."/>
            <person name="Liolios K."/>
            <person name="Ivanova N."/>
            <person name="Mikhailova N."/>
            <person name="Pati A."/>
            <person name="Chen A."/>
            <person name="Palaniappan K."/>
            <person name="Land M."/>
            <person name="Hauser L."/>
            <person name="Chang Y."/>
            <person name="Jeffries C."/>
            <person name="Rohde M."/>
            <person name="Spring S."/>
            <person name="Goker M."/>
            <person name="Wirth R."/>
            <person name="Woyke T."/>
            <person name="Bristow J."/>
            <person name="Eisen J."/>
            <person name="Markowitz V."/>
            <person name="Hugenholtz P."/>
            <person name="Klenk H."/>
            <person name="Kyrpides N."/>
        </authorList>
    </citation>
    <scope>NUCLEOTIDE SEQUENCE [LARGE SCALE GENOMIC DNA]</scope>
    <source>
        <strain evidence="3">DSM 14429 / JCM 11212 / NBRC 100878 / IC-017</strain>
    </source>
</reference>
<feature type="transmembrane region" description="Helical" evidence="1">
    <location>
        <begin position="153"/>
        <end position="173"/>
    </location>
</feature>
<dbReference type="KEGG" id="vdi:Vdis_2218"/>
<protein>
    <submittedName>
        <fullName evidence="2">Uncharacterized protein</fullName>
    </submittedName>
</protein>
<dbReference type="EMBL" id="CP002100">
    <property type="protein sequence ID" value="ADN51586.1"/>
    <property type="molecule type" value="Genomic_DNA"/>
</dbReference>
<keyword evidence="1" id="KW-1133">Transmembrane helix</keyword>
<feature type="transmembrane region" description="Helical" evidence="1">
    <location>
        <begin position="14"/>
        <end position="33"/>
    </location>
</feature>
<proteinExistence type="predicted"/>
<dbReference type="eggNOG" id="arCOG13916">
    <property type="taxonomic scope" value="Archaea"/>
</dbReference>
<dbReference type="RefSeq" id="WP_013337311.1">
    <property type="nucleotide sequence ID" value="NC_014537.1"/>
</dbReference>
<dbReference type="Proteomes" id="UP000006681">
    <property type="component" value="Chromosome"/>
</dbReference>
<keyword evidence="1" id="KW-0472">Membrane</keyword>